<reference evidence="5" key="1">
    <citation type="submission" date="2010-12" db="EMBL/GenBank/DDBJ databases">
        <title>Complete sequence of Variovorax paradoxus EPS.</title>
        <authorList>
            <consortium name="US DOE Joint Genome Institute"/>
            <person name="Lucas S."/>
            <person name="Copeland A."/>
            <person name="Lapidus A."/>
            <person name="Cheng J.-F."/>
            <person name="Goodwin L."/>
            <person name="Pitluck S."/>
            <person name="Teshima H."/>
            <person name="Detter J.C."/>
            <person name="Han C."/>
            <person name="Tapia R."/>
            <person name="Land M."/>
            <person name="Hauser L."/>
            <person name="Kyrpides N."/>
            <person name="Ivanova N."/>
            <person name="Ovchinnikova G."/>
            <person name="Orwin P."/>
            <person name="Han J.-I.G."/>
            <person name="Woyke T."/>
        </authorList>
    </citation>
    <scope>NUCLEOTIDE SEQUENCE [LARGE SCALE GENOMIC DNA]</scope>
    <source>
        <strain evidence="5">EPS</strain>
    </source>
</reference>
<dbReference type="OrthoDB" id="9769113at2"/>
<dbReference type="Pfam" id="PF01370">
    <property type="entry name" value="Epimerase"/>
    <property type="match status" value="1"/>
</dbReference>
<dbReference type="KEGG" id="vpe:Varpa_3055"/>
<gene>
    <name evidence="4" type="ordered locus">Varpa_3055</name>
</gene>
<dbReference type="AlphaFoldDB" id="E6V7Y1"/>
<comment type="pathway">
    <text evidence="1">Bacterial outer membrane biogenesis; LPS O-antigen biosynthesis.</text>
</comment>
<sequence length="383" mass="41695">MNGRDAIDSAAASRRRALNGGGRATLITGGAGFVGANLAHRLLSEGQRVLVFDNLSRPGVERNLAWLQQTHPHGLDVMVADVRDADAVERAVARADHVFHFAAQVAVTTSLDDPREDFAVNALGTLNVLEAARAQPVPPSLVMTSTNKVYGGLDDVALELDGQRYGPADADIAAHGIAETRPLDFHSPYGCSKGTADQYVRDYARSYGLRTVVFRMSCIYGWRQFGTEDQGWVAHFLLRALAGEPITLFGDGRQVRDILFVDDLVDAFLRARRGIDALAGRVFNIGGGPGNVVSLLELIDMIGALEGHRPETAHEGWRTGDQRYYVSDTRAFQAATGWRPAVDARQGVERLHGWLREMRAQPVPQAALRQPASRRPTLAVTGR</sequence>
<accession>E6V7Y1</accession>
<name>E6V7Y1_VARPE</name>
<dbReference type="Proteomes" id="UP000008917">
    <property type="component" value="Chromosome"/>
</dbReference>
<reference evidence="4 5" key="2">
    <citation type="journal article" date="2013" name="Genome Announc.">
        <title>Genome of the Root-Associated Plant Growth-Promoting Bacterium Variovorax paradoxus Strain EPS.</title>
        <authorList>
            <person name="Han J.I."/>
            <person name="Spain J.C."/>
            <person name="Leadbetter J.R."/>
            <person name="Ovchinnikova G."/>
            <person name="Goodwin L.A."/>
            <person name="Han C.S."/>
            <person name="Woyke T."/>
            <person name="Davenport K.W."/>
            <person name="Orwin P.M."/>
        </authorList>
    </citation>
    <scope>NUCLEOTIDE SEQUENCE [LARGE SCALE GENOMIC DNA]</scope>
    <source>
        <strain evidence="4 5">EPS</strain>
    </source>
</reference>
<dbReference type="SUPFAM" id="SSF51735">
    <property type="entry name" value="NAD(P)-binding Rossmann-fold domains"/>
    <property type="match status" value="1"/>
</dbReference>
<dbReference type="EMBL" id="CP002417">
    <property type="protein sequence ID" value="ADU37242.1"/>
    <property type="molecule type" value="Genomic_DNA"/>
</dbReference>
<dbReference type="STRING" id="595537.Varpa_3055"/>
<organism evidence="4 5">
    <name type="scientific">Variovorax paradoxus (strain EPS)</name>
    <dbReference type="NCBI Taxonomy" id="595537"/>
    <lineage>
        <taxon>Bacteria</taxon>
        <taxon>Pseudomonadati</taxon>
        <taxon>Pseudomonadota</taxon>
        <taxon>Betaproteobacteria</taxon>
        <taxon>Burkholderiales</taxon>
        <taxon>Comamonadaceae</taxon>
        <taxon>Variovorax</taxon>
    </lineage>
</organism>
<dbReference type="PANTHER" id="PTHR43000">
    <property type="entry name" value="DTDP-D-GLUCOSE 4,6-DEHYDRATASE-RELATED"/>
    <property type="match status" value="1"/>
</dbReference>
<dbReference type="eggNOG" id="COG0451">
    <property type="taxonomic scope" value="Bacteria"/>
</dbReference>
<protein>
    <submittedName>
        <fullName evidence="4">NAD-dependent epimerase/dehydratase</fullName>
    </submittedName>
</protein>
<dbReference type="RefSeq" id="WP_013541470.1">
    <property type="nucleotide sequence ID" value="NC_014931.1"/>
</dbReference>
<proteinExistence type="inferred from homology"/>
<evidence type="ECO:0000313" key="5">
    <source>
        <dbReference type="Proteomes" id="UP000008917"/>
    </source>
</evidence>
<dbReference type="InterPro" id="IPR001509">
    <property type="entry name" value="Epimerase_deHydtase"/>
</dbReference>
<feature type="domain" description="NAD-dependent epimerase/dehydratase" evidence="3">
    <location>
        <begin position="26"/>
        <end position="286"/>
    </location>
</feature>
<evidence type="ECO:0000313" key="4">
    <source>
        <dbReference type="EMBL" id="ADU37242.1"/>
    </source>
</evidence>
<dbReference type="HOGENOM" id="CLU_007383_1_7_4"/>
<dbReference type="Gene3D" id="3.40.50.720">
    <property type="entry name" value="NAD(P)-binding Rossmann-like Domain"/>
    <property type="match status" value="1"/>
</dbReference>
<dbReference type="InterPro" id="IPR036291">
    <property type="entry name" value="NAD(P)-bd_dom_sf"/>
</dbReference>
<comment type="similarity">
    <text evidence="2">Belongs to the NAD(P)-dependent epimerase/dehydratase family.</text>
</comment>
<evidence type="ECO:0000256" key="1">
    <source>
        <dbReference type="ARBA" id="ARBA00005125"/>
    </source>
</evidence>
<evidence type="ECO:0000256" key="2">
    <source>
        <dbReference type="ARBA" id="ARBA00007637"/>
    </source>
</evidence>
<evidence type="ECO:0000259" key="3">
    <source>
        <dbReference type="Pfam" id="PF01370"/>
    </source>
</evidence>